<dbReference type="NCBIfam" id="TIGR04183">
    <property type="entry name" value="Por_Secre_tail"/>
    <property type="match status" value="1"/>
</dbReference>
<sequence>MKRTGREIALGLVHLLVLGLAFLPARGQTVTATYSTGDISTLYNTAPSNTTTSTCAGSLSVTIPAGNWVTGVSTAYTMTSVNSAYMSEQQSYLYAPAASAGESALSTGTGNEGTFNYSRSNLSFANGLMGTFTIELRAFRQWGGSGCGTSYTKVDNNTWTVTVSYGPIPTCMAVTGLNTSAVTSSGANLNWTAPAVGTTPANYAYEVRTSGAAGSGATGLVTSGTQASTTQPLASLSPGTAYTAYVRANCGGGDFSSWVSTNFTTLITPCTGQPAAGTIAGATGSYTSTNFTLSLSGNSSPTVYSGLTFQWQRSATGLPGSWSNVSSGTGVTVTTSQTAGNYYRAYVVCAAASLSDTTPVKFIQNYCKPSYTSTTNYRIGNVTFGSINNTVANASTNDFTSQSTNVVAGVAGNISVSTYGYTGSAVAADLNNDGDFADADEILFAGVYTAAGPPEVNTYAIAIPAWVPTGSYRMRVFSWGGNAGGGMTPCGSSSYGTFHDYTVNVSNTATCFPPTALNTTNLLATSATLNWTATTTSPASYEWKVMLGNADPNTGTAAASGTVAGTATTTPVTGLTQNTAYKAYVRSVCGAGNTSAWGAALSFSTPVSCFPVTALDVSAIAGNTVTFAWTAPTQGNPVVNYQYELRTAGAAGSGATGLVQTGFSSSTSQLVAGLTSGTSYTFYVRTDCNASDSSSWVSKVYLVPTYVPITITSYNQDVIAEGVAAAASTTTISVDDATAGGANFAYLSSTYRNPATPNTVPAFSLPANGRILNGVKYFQLAPYNQNNSTRLVGNNAFDTMKFFTPRSAKNIYVLAVSGSGSSTVNFKVLFSDGTATDFNTNTINDWYGTFSNTVISAVGRVSRTSNVAEGTGSGSNIGPNLYETALNLVPADTAKTIKAIVATKTNNSGFLNIFGVSIIPSAASCAVPTALATSGTTYNGTGVSWSGNATNYQVSYGTQGTTADNGTLLPPQSSATATLSNLNAGTNYSVYVRALCGNNPGDTSFWVGPVNFATPCAAPVITMGTAADGAEPSPITSCGANDATITLKITTPVAYVGNYDVSYTLNGAAQTLANQSPVNAGSASFLTLSGLSAGAYNNFQLTQTGQTCSSTVLSSLVTINAYTVSGLPTANTSASGTQPAGSNIQYATGSCEPIVKINASSGTLGSVTATVNVSAATTFNGSPYVGRYYDIAVTQANGGTITLYFTDAEIAAYNTLVNGMANSTFPAIGPNGENLRITAFHSAPGAGGSGPFGYSTTNAEVATITGIVHNTSAGRWEVTCTTTGFSGFFAYTNSIGAPLKISLADITASNQGKVNEVRWVTQTEEAGDRFQLEHSIDGRSFAAMATVAAKGAAARYAYTDAQPFAGTTYYRLLMIDKDGRTHYSKVVTAEMKTGSFALQVFPNPVGHELTVKANGANGKGQVQLTDAVGRVIGQYTMDDRGVLKISVTDLAPGIYLLRYDDGSNKRSLKINKY</sequence>
<organism evidence="3 4">
    <name type="scientific">Taibaiella chishuiensis</name>
    <dbReference type="NCBI Taxonomy" id="1434707"/>
    <lineage>
        <taxon>Bacteria</taxon>
        <taxon>Pseudomonadati</taxon>
        <taxon>Bacteroidota</taxon>
        <taxon>Chitinophagia</taxon>
        <taxon>Chitinophagales</taxon>
        <taxon>Chitinophagaceae</taxon>
        <taxon>Taibaiella</taxon>
    </lineage>
</organism>
<dbReference type="Pfam" id="PF18962">
    <property type="entry name" value="Por_Secre_tail"/>
    <property type="match status" value="1"/>
</dbReference>
<dbReference type="Proteomes" id="UP000240572">
    <property type="component" value="Unassembled WGS sequence"/>
</dbReference>
<accession>A0A2P8DAA2</accession>
<evidence type="ECO:0000259" key="2">
    <source>
        <dbReference type="PROSITE" id="PS50853"/>
    </source>
</evidence>
<keyword evidence="4" id="KW-1185">Reference proteome</keyword>
<dbReference type="Pfam" id="PF00041">
    <property type="entry name" value="fn3"/>
    <property type="match status" value="4"/>
</dbReference>
<protein>
    <submittedName>
        <fullName evidence="3">Putative secreted protein (Por secretion system target)</fullName>
    </submittedName>
</protein>
<feature type="domain" description="Fibronectin type-III" evidence="2">
    <location>
        <begin position="927"/>
        <end position="1017"/>
    </location>
</feature>
<dbReference type="InterPro" id="IPR036116">
    <property type="entry name" value="FN3_sf"/>
</dbReference>
<dbReference type="InterPro" id="IPR026444">
    <property type="entry name" value="Secre_tail"/>
</dbReference>
<dbReference type="SMART" id="SM00060">
    <property type="entry name" value="FN3"/>
    <property type="match status" value="4"/>
</dbReference>
<gene>
    <name evidence="3" type="ORF">B0I18_101293</name>
</gene>
<dbReference type="CDD" id="cd00063">
    <property type="entry name" value="FN3"/>
    <property type="match status" value="3"/>
</dbReference>
<keyword evidence="1" id="KW-0677">Repeat</keyword>
<dbReference type="InterPro" id="IPR003961">
    <property type="entry name" value="FN3_dom"/>
</dbReference>
<evidence type="ECO:0000256" key="1">
    <source>
        <dbReference type="ARBA" id="ARBA00022737"/>
    </source>
</evidence>
<dbReference type="PANTHER" id="PTHR46708">
    <property type="entry name" value="TENASCIN"/>
    <property type="match status" value="1"/>
</dbReference>
<dbReference type="InterPro" id="IPR013783">
    <property type="entry name" value="Ig-like_fold"/>
</dbReference>
<evidence type="ECO:0000313" key="4">
    <source>
        <dbReference type="Proteomes" id="UP000240572"/>
    </source>
</evidence>
<dbReference type="PANTHER" id="PTHR46708:SF2">
    <property type="entry name" value="FIBRONECTIN TYPE-III DOMAIN-CONTAINING PROTEIN"/>
    <property type="match status" value="1"/>
</dbReference>
<dbReference type="InterPro" id="IPR050991">
    <property type="entry name" value="ECM_Regulatory_Proteins"/>
</dbReference>
<name>A0A2P8DAA2_9BACT</name>
<evidence type="ECO:0000313" key="3">
    <source>
        <dbReference type="EMBL" id="PSK94142.1"/>
    </source>
</evidence>
<comment type="caution">
    <text evidence="3">The sequence shown here is derived from an EMBL/GenBank/DDBJ whole genome shotgun (WGS) entry which is preliminary data.</text>
</comment>
<reference evidence="3 4" key="1">
    <citation type="submission" date="2018-03" db="EMBL/GenBank/DDBJ databases">
        <title>Genomic Encyclopedia of Type Strains, Phase III (KMG-III): the genomes of soil and plant-associated and newly described type strains.</title>
        <authorList>
            <person name="Whitman W."/>
        </authorList>
    </citation>
    <scope>NUCLEOTIDE SEQUENCE [LARGE SCALE GENOMIC DNA]</scope>
    <source>
        <strain evidence="3 4">CGMCC 1.12700</strain>
    </source>
</reference>
<feature type="domain" description="Fibronectin type-III" evidence="2">
    <location>
        <begin position="611"/>
        <end position="708"/>
    </location>
</feature>
<dbReference type="EMBL" id="PYGD01000001">
    <property type="protein sequence ID" value="PSK94142.1"/>
    <property type="molecule type" value="Genomic_DNA"/>
</dbReference>
<dbReference type="Pfam" id="PF20009">
    <property type="entry name" value="GEVED"/>
    <property type="match status" value="1"/>
</dbReference>
<feature type="domain" description="Fibronectin type-III" evidence="2">
    <location>
        <begin position="173"/>
        <end position="271"/>
    </location>
</feature>
<dbReference type="PROSITE" id="PS50853">
    <property type="entry name" value="FN3"/>
    <property type="match status" value="4"/>
</dbReference>
<feature type="domain" description="Fibronectin type-III" evidence="2">
    <location>
        <begin position="513"/>
        <end position="608"/>
    </location>
</feature>
<dbReference type="SUPFAM" id="SSF49265">
    <property type="entry name" value="Fibronectin type III"/>
    <property type="match status" value="3"/>
</dbReference>
<proteinExistence type="predicted"/>
<dbReference type="InterPro" id="IPR045474">
    <property type="entry name" value="GEVED"/>
</dbReference>
<dbReference type="Gene3D" id="2.60.40.10">
    <property type="entry name" value="Immunoglobulins"/>
    <property type="match status" value="4"/>
</dbReference>